<keyword evidence="1" id="KW-0378">Hydrolase</keyword>
<dbReference type="InterPro" id="IPR000757">
    <property type="entry name" value="Beta-glucanase-like"/>
</dbReference>
<evidence type="ECO:0000256" key="2">
    <source>
        <dbReference type="ARBA" id="ARBA00023295"/>
    </source>
</evidence>
<keyword evidence="2" id="KW-0326">Glycosidase</keyword>
<name>A0A2I0J0N8_PUNGR</name>
<dbReference type="InterPro" id="IPR044791">
    <property type="entry name" value="Beta-glucanase/XTH"/>
</dbReference>
<feature type="domain" description="GH16" evidence="4">
    <location>
        <begin position="9"/>
        <end position="85"/>
    </location>
</feature>
<dbReference type="GO" id="GO:0004553">
    <property type="term" value="F:hydrolase activity, hydrolyzing O-glycosyl compounds"/>
    <property type="evidence" value="ECO:0007669"/>
    <property type="project" value="InterPro"/>
</dbReference>
<dbReference type="AlphaFoldDB" id="A0A2I0J0N8"/>
<comment type="caution">
    <text evidence="5">The sequence shown here is derived from an EMBL/GenBank/DDBJ whole genome shotgun (WGS) entry which is preliminary data.</text>
</comment>
<dbReference type="Pfam" id="PF00722">
    <property type="entry name" value="Glyco_hydro_16"/>
    <property type="match status" value="1"/>
</dbReference>
<organism evidence="5 6">
    <name type="scientific">Punica granatum</name>
    <name type="common">Pomegranate</name>
    <dbReference type="NCBI Taxonomy" id="22663"/>
    <lineage>
        <taxon>Eukaryota</taxon>
        <taxon>Viridiplantae</taxon>
        <taxon>Streptophyta</taxon>
        <taxon>Embryophyta</taxon>
        <taxon>Tracheophyta</taxon>
        <taxon>Spermatophyta</taxon>
        <taxon>Magnoliopsida</taxon>
        <taxon>eudicotyledons</taxon>
        <taxon>Gunneridae</taxon>
        <taxon>Pentapetalae</taxon>
        <taxon>rosids</taxon>
        <taxon>malvids</taxon>
        <taxon>Myrtales</taxon>
        <taxon>Lythraceae</taxon>
        <taxon>Punica</taxon>
    </lineage>
</organism>
<evidence type="ECO:0000259" key="4">
    <source>
        <dbReference type="Pfam" id="PF00722"/>
    </source>
</evidence>
<dbReference type="InterPro" id="IPR013320">
    <property type="entry name" value="ConA-like_dom_sf"/>
</dbReference>
<proteinExistence type="predicted"/>
<keyword evidence="3" id="KW-0732">Signal</keyword>
<sequence length="85" mass="9384">MKKALFLSFLLHVFTGGGFGSKINYGSGFFHKRIKLPRNNDTHAVLPTFYLKSQASNSDEIDFEFFGIDNGSFILSTNIFANGAG</sequence>
<evidence type="ECO:0000313" key="6">
    <source>
        <dbReference type="Proteomes" id="UP000233551"/>
    </source>
</evidence>
<evidence type="ECO:0000256" key="1">
    <source>
        <dbReference type="ARBA" id="ARBA00022801"/>
    </source>
</evidence>
<dbReference type="EMBL" id="PGOL01002206">
    <property type="protein sequence ID" value="PKI49794.1"/>
    <property type="molecule type" value="Genomic_DNA"/>
</dbReference>
<keyword evidence="6" id="KW-1185">Reference proteome</keyword>
<reference evidence="5 6" key="1">
    <citation type="submission" date="2017-11" db="EMBL/GenBank/DDBJ databases">
        <title>De-novo sequencing of pomegranate (Punica granatum L.) genome.</title>
        <authorList>
            <person name="Akparov Z."/>
            <person name="Amiraslanov A."/>
            <person name="Hajiyeva S."/>
            <person name="Abbasov M."/>
            <person name="Kaur K."/>
            <person name="Hamwieh A."/>
            <person name="Solovyev V."/>
            <person name="Salamov A."/>
            <person name="Braich B."/>
            <person name="Kosarev P."/>
            <person name="Mahmoud A."/>
            <person name="Hajiyev E."/>
            <person name="Babayeva S."/>
            <person name="Izzatullayeva V."/>
            <person name="Mammadov A."/>
            <person name="Mammadov A."/>
            <person name="Sharifova S."/>
            <person name="Ojaghi J."/>
            <person name="Eynullazada K."/>
            <person name="Bayramov B."/>
            <person name="Abdulazimova A."/>
            <person name="Shahmuradov I."/>
        </authorList>
    </citation>
    <scope>NUCLEOTIDE SEQUENCE [LARGE SCALE GENOMIC DNA]</scope>
    <source>
        <strain evidence="6">cv. AG2017</strain>
        <tissue evidence="5">Leaf</tissue>
    </source>
</reference>
<feature type="signal peptide" evidence="3">
    <location>
        <begin position="1"/>
        <end position="20"/>
    </location>
</feature>
<dbReference type="SUPFAM" id="SSF49899">
    <property type="entry name" value="Concanavalin A-like lectins/glucanases"/>
    <property type="match status" value="1"/>
</dbReference>
<dbReference type="Proteomes" id="UP000233551">
    <property type="component" value="Unassembled WGS sequence"/>
</dbReference>
<dbReference type="PANTHER" id="PTHR31062">
    <property type="entry name" value="XYLOGLUCAN ENDOTRANSGLUCOSYLASE/HYDROLASE PROTEIN 8-RELATED"/>
    <property type="match status" value="1"/>
</dbReference>
<accession>A0A2I0J0N8</accession>
<protein>
    <recommendedName>
        <fullName evidence="4">GH16 domain-containing protein</fullName>
    </recommendedName>
</protein>
<dbReference type="GO" id="GO:0005975">
    <property type="term" value="P:carbohydrate metabolic process"/>
    <property type="evidence" value="ECO:0007669"/>
    <property type="project" value="InterPro"/>
</dbReference>
<evidence type="ECO:0000313" key="5">
    <source>
        <dbReference type="EMBL" id="PKI49794.1"/>
    </source>
</evidence>
<gene>
    <name evidence="5" type="ORF">CRG98_029843</name>
</gene>
<dbReference type="Gene3D" id="2.60.120.200">
    <property type="match status" value="1"/>
</dbReference>
<evidence type="ECO:0000256" key="3">
    <source>
        <dbReference type="SAM" id="SignalP"/>
    </source>
</evidence>
<dbReference type="STRING" id="22663.A0A2I0J0N8"/>
<feature type="chain" id="PRO_5014112477" description="GH16 domain-containing protein" evidence="3">
    <location>
        <begin position="21"/>
        <end position="85"/>
    </location>
</feature>